<dbReference type="KEGG" id="awu:BEN71_08415"/>
<dbReference type="RefSeq" id="WP_068974218.1">
    <property type="nucleotide sequence ID" value="NZ_CP031716.1"/>
</dbReference>
<protein>
    <submittedName>
        <fullName evidence="2">Uncharacterized protein</fullName>
    </submittedName>
</protein>
<keyword evidence="4" id="KW-1185">Reference proteome</keyword>
<dbReference type="Proteomes" id="UP000293863">
    <property type="component" value="Unassembled WGS sequence"/>
</dbReference>
<accession>A0A385C342</accession>
<proteinExistence type="predicted"/>
<evidence type="ECO:0000313" key="2">
    <source>
        <dbReference type="EMBL" id="RZG46149.1"/>
    </source>
</evidence>
<evidence type="ECO:0000313" key="1">
    <source>
        <dbReference type="EMBL" id="AYO54693.1"/>
    </source>
</evidence>
<organism evidence="2 4">
    <name type="scientific">Acinetobacter wuhouensis</name>
    <dbReference type="NCBI Taxonomy" id="1879050"/>
    <lineage>
        <taxon>Bacteria</taxon>
        <taxon>Pseudomonadati</taxon>
        <taxon>Pseudomonadota</taxon>
        <taxon>Gammaproteobacteria</taxon>
        <taxon>Moraxellales</taxon>
        <taxon>Moraxellaceae</taxon>
        <taxon>Acinetobacter</taxon>
    </lineage>
</organism>
<reference evidence="2 4" key="2">
    <citation type="submission" date="2019-02" db="EMBL/GenBank/DDBJ databases">
        <title>The Batch Genome Submission of Acinetobacter spp. strains.</title>
        <authorList>
            <person name="Qin J."/>
            <person name="Hu Y."/>
            <person name="Ye H."/>
            <person name="Wei L."/>
            <person name="Feng Y."/>
            <person name="Zong Z."/>
        </authorList>
    </citation>
    <scope>NUCLEOTIDE SEQUENCE [LARGE SCALE GENOMIC DNA]</scope>
    <source>
        <strain evidence="2 4">WCHAW060049</strain>
    </source>
</reference>
<evidence type="ECO:0000313" key="4">
    <source>
        <dbReference type="Proteomes" id="UP000293863"/>
    </source>
</evidence>
<dbReference type="OrthoDB" id="6691231at2"/>
<dbReference type="Proteomes" id="UP000279962">
    <property type="component" value="Chromosome"/>
</dbReference>
<sequence length="155" mass="17534">MKIMGKNKSNYLKIMGTLLVTFSATNVIANKLDDQSLAEQSVGVIKLAPIVIQAVKQDAQQSVDEQNQLHGKAAQQSADEAKKDLVYTTVLTDFEWQKKDPDPNKPDDKYLQPIQKYRLIDVRYNPYQRHDVRITTADSVTFWPGHEVDGVGFVK</sequence>
<dbReference type="AlphaFoldDB" id="A0A385C342"/>
<reference evidence="1 3" key="1">
    <citation type="submission" date="2018-10" db="EMBL/GenBank/DDBJ databases">
        <title>The complete genome of Acinetobacter wuhouensis strain WCHAW010062.</title>
        <authorList>
            <person name="Hu Y."/>
            <person name="Long H."/>
            <person name="Feng Y."/>
            <person name="Zong Z."/>
        </authorList>
    </citation>
    <scope>NUCLEOTIDE SEQUENCE [LARGE SCALE GENOMIC DNA]</scope>
    <source>
        <strain evidence="1 3">WCHAW010062</strain>
    </source>
</reference>
<gene>
    <name evidence="1" type="ORF">CDG68_14010</name>
    <name evidence="2" type="ORF">EXU28_10270</name>
</gene>
<dbReference type="EMBL" id="CP033133">
    <property type="protein sequence ID" value="AYO54693.1"/>
    <property type="molecule type" value="Genomic_DNA"/>
</dbReference>
<dbReference type="EMBL" id="SGSQ01000014">
    <property type="protein sequence ID" value="RZG46149.1"/>
    <property type="molecule type" value="Genomic_DNA"/>
</dbReference>
<name>A0A385C342_9GAMM</name>
<evidence type="ECO:0000313" key="3">
    <source>
        <dbReference type="Proteomes" id="UP000279962"/>
    </source>
</evidence>